<reference evidence="1 2" key="1">
    <citation type="submission" date="2021-06" db="EMBL/GenBank/DDBJ databases">
        <authorList>
            <person name="Kallberg Y."/>
            <person name="Tangrot J."/>
            <person name="Rosling A."/>
        </authorList>
    </citation>
    <scope>NUCLEOTIDE SEQUENCE [LARGE SCALE GENOMIC DNA]</scope>
    <source>
        <strain evidence="1 2">120-4 pot B 10/14</strain>
    </source>
</reference>
<protein>
    <submittedName>
        <fullName evidence="1">12282_t:CDS:1</fullName>
    </submittedName>
</protein>
<dbReference type="InterPro" id="IPR006624">
    <property type="entry name" value="Beta-propeller_rpt_TECPR"/>
</dbReference>
<dbReference type="EMBL" id="CAJVQB010026837">
    <property type="protein sequence ID" value="CAG8809378.1"/>
    <property type="molecule type" value="Genomic_DNA"/>
</dbReference>
<dbReference type="SMART" id="SM00706">
    <property type="entry name" value="TECPR"/>
    <property type="match status" value="2"/>
</dbReference>
<evidence type="ECO:0000313" key="2">
    <source>
        <dbReference type="Proteomes" id="UP000789901"/>
    </source>
</evidence>
<dbReference type="Pfam" id="PF19193">
    <property type="entry name" value="Tectonin"/>
    <property type="match status" value="2"/>
</dbReference>
<organism evidence="1 2">
    <name type="scientific">Gigaspora margarita</name>
    <dbReference type="NCBI Taxonomy" id="4874"/>
    <lineage>
        <taxon>Eukaryota</taxon>
        <taxon>Fungi</taxon>
        <taxon>Fungi incertae sedis</taxon>
        <taxon>Mucoromycota</taxon>
        <taxon>Glomeromycotina</taxon>
        <taxon>Glomeromycetes</taxon>
        <taxon>Diversisporales</taxon>
        <taxon>Gigasporaceae</taxon>
        <taxon>Gigaspora</taxon>
    </lineage>
</organism>
<dbReference type="Proteomes" id="UP000789901">
    <property type="component" value="Unassembled WGS sequence"/>
</dbReference>
<evidence type="ECO:0000313" key="1">
    <source>
        <dbReference type="EMBL" id="CAG8809378.1"/>
    </source>
</evidence>
<feature type="non-terminal residue" evidence="1">
    <location>
        <position position="1"/>
    </location>
</feature>
<gene>
    <name evidence="1" type="ORF">GMARGA_LOCUS24875</name>
</gene>
<proteinExistence type="predicted"/>
<comment type="caution">
    <text evidence="1">The sequence shown here is derived from an EMBL/GenBank/DDBJ whole genome shotgun (WGS) entry which is preliminary data.</text>
</comment>
<keyword evidence="2" id="KW-1185">Reference proteome</keyword>
<sequence length="175" mass="19451">LEIPFCKLAAVNVGVGTDGTFWCANEYDEIFARISDTWVKVADGALVQISGIYKSYVGDKNHVWGVNSQNEIFYRNNGDILWYLGDLKNVSVAADGMEQELISGKLNQIYTSCASYIIGTTSSNEIYQYCRGSWFKYDGSLKYVSIIVDGIIWGVNSSDQIFTRQDGGFNGPAFK</sequence>
<accession>A0ABN7W1T4</accession>
<name>A0ABN7W1T4_GIGMA</name>